<dbReference type="RefSeq" id="WP_132316957.1">
    <property type="nucleotide sequence ID" value="NZ_FWZT01000004.1"/>
</dbReference>
<dbReference type="InterPro" id="IPR011990">
    <property type="entry name" value="TPR-like_helical_dom_sf"/>
</dbReference>
<feature type="chain" id="PRO_5012689697" evidence="2">
    <location>
        <begin position="24"/>
        <end position="973"/>
    </location>
</feature>
<dbReference type="EMBL" id="FWZT01000004">
    <property type="protein sequence ID" value="SMF05224.1"/>
    <property type="molecule type" value="Genomic_DNA"/>
</dbReference>
<evidence type="ECO:0000256" key="2">
    <source>
        <dbReference type="SAM" id="SignalP"/>
    </source>
</evidence>
<dbReference type="Proteomes" id="UP000192907">
    <property type="component" value="Unassembled WGS sequence"/>
</dbReference>
<dbReference type="InterPro" id="IPR019734">
    <property type="entry name" value="TPR_rpt"/>
</dbReference>
<keyword evidence="2" id="KW-0732">Signal</keyword>
<feature type="signal peptide" evidence="2">
    <location>
        <begin position="1"/>
        <end position="23"/>
    </location>
</feature>
<dbReference type="Pfam" id="PF13174">
    <property type="entry name" value="TPR_6"/>
    <property type="match status" value="2"/>
</dbReference>
<reference evidence="4" key="1">
    <citation type="submission" date="2017-04" db="EMBL/GenBank/DDBJ databases">
        <authorList>
            <person name="Varghese N."/>
            <person name="Submissions S."/>
        </authorList>
    </citation>
    <scope>NUCLEOTIDE SEQUENCE [LARGE SCALE GENOMIC DNA]</scope>
    <source>
        <strain evidence="4">RKEM611</strain>
    </source>
</reference>
<dbReference type="AlphaFoldDB" id="A0A1Y6BE03"/>
<dbReference type="Gene3D" id="1.25.40.10">
    <property type="entry name" value="Tetratricopeptide repeat domain"/>
    <property type="match status" value="1"/>
</dbReference>
<dbReference type="STRING" id="1513793.SAMN06296036_10453"/>
<sequence>MAKVWSLIAFAVSFAASSITLQAETYIEERVGEKLPPVIQYSPENGVLSLIESNFFLNHRPGKLSKTNRDAVRRYERLAKRYGSLIQDANKATQGKLETAFEEAVDVYIFFLKSDYISQHEDKMEKLRDMIYKLGEWVYLKEKEPMKRNYVHTLYLSTGLSQPAYLGDAVAKLADKQKDAPSQFRSSIDILIYYNLSSSSSTAKSARMIFNKKTKLDRYEKAIVALIDIERRLEVGEDLISGGKGLDKMNQRLLAINRSTQGIRAPGLRWRINHTILYLWLRLQKSVDWRRAPLVEVREGGKQLIAPLIERIILEEVQDGQLRKGLLTYKNLSNAFRSSPVAVKLDFRYLQIAQMLNDKNKRYEDLALVYNELVKRYEKPNPQYQKISQSASRKIFLSYRKMIRDLQDKAIESKDVALRKRAMLLSREFTNIFKSLRKDILEVKKNLAQLYSILGLHKEAVAEFIDLAREDPLTFYRKASDSQRVLANWPPQPPWGKLPAGNKAERVTLIKIYSAIVGAQAKAQQNISWADLGHLGLLYRVTGQFSNAEVLWSKALPSAEPGTDANGAAGLLLAAYFKQKRWTDFINLTRLCEVRKILPTLEQQVLDMKKFYQVALINRAQVYSKEKKYKEAIVDLEEVVEKYPNDPKRQNILVEVARLYQRLGELTKALVTVRNLVDQYPNSAVSKAMILEAGAWGRDSKDFDILEKTSELYRIYIDNFPNDPKLTEARYERAKILIALKQYTLAAKHLRDHALDKRATTKERVRSALTYVNLERLYGEGNKAISDVIPVIKLARIEFGEENYVLAHTILAQAATEKLAIQDMKREEQILMQYVEKYKEVGEALGFLRFSLAEHYEYEVPFPNRPFGIEEFRPQIESIYKVFQTIKTAYERVCTPKENKYCQNAYERLKQFGQDSLDAIGAVELSGNIQQSMEKVLRDFQQEFLQKVEKDKSKFDDLADKYRIRNERLEEGS</sequence>
<dbReference type="SUPFAM" id="SSF48452">
    <property type="entry name" value="TPR-like"/>
    <property type="match status" value="1"/>
</dbReference>
<keyword evidence="1" id="KW-0802">TPR repeat</keyword>
<evidence type="ECO:0000313" key="3">
    <source>
        <dbReference type="EMBL" id="SMF05224.1"/>
    </source>
</evidence>
<evidence type="ECO:0000256" key="1">
    <source>
        <dbReference type="PROSITE-ProRule" id="PRU00339"/>
    </source>
</evidence>
<evidence type="ECO:0000313" key="4">
    <source>
        <dbReference type="Proteomes" id="UP000192907"/>
    </source>
</evidence>
<name>A0A1Y6BE03_9BACT</name>
<accession>A0A1Y6BE03</accession>
<dbReference type="OrthoDB" id="9768142at2"/>
<proteinExistence type="predicted"/>
<keyword evidence="4" id="KW-1185">Reference proteome</keyword>
<feature type="repeat" description="TPR" evidence="1">
    <location>
        <begin position="613"/>
        <end position="646"/>
    </location>
</feature>
<dbReference type="PROSITE" id="PS50005">
    <property type="entry name" value="TPR"/>
    <property type="match status" value="1"/>
</dbReference>
<protein>
    <submittedName>
        <fullName evidence="3">Tetratricopeptide repeat-containing protein</fullName>
    </submittedName>
</protein>
<organism evidence="3 4">
    <name type="scientific">Pseudobacteriovorax antillogorgiicola</name>
    <dbReference type="NCBI Taxonomy" id="1513793"/>
    <lineage>
        <taxon>Bacteria</taxon>
        <taxon>Pseudomonadati</taxon>
        <taxon>Bdellovibrionota</taxon>
        <taxon>Oligoflexia</taxon>
        <taxon>Oligoflexales</taxon>
        <taxon>Pseudobacteriovoracaceae</taxon>
        <taxon>Pseudobacteriovorax</taxon>
    </lineage>
</organism>
<gene>
    <name evidence="3" type="ORF">SAMN06296036_10453</name>
</gene>
<dbReference type="SMART" id="SM00028">
    <property type="entry name" value="TPR"/>
    <property type="match status" value="5"/>
</dbReference>